<dbReference type="STRING" id="2018661.A0A2A2JLC0"/>
<proteinExistence type="predicted"/>
<feature type="region of interest" description="Disordered" evidence="1">
    <location>
        <begin position="467"/>
        <end position="493"/>
    </location>
</feature>
<dbReference type="EMBL" id="LIAE01010363">
    <property type="protein sequence ID" value="PAV62485.1"/>
    <property type="molecule type" value="Genomic_DNA"/>
</dbReference>
<feature type="compositionally biased region" description="Basic residues" evidence="1">
    <location>
        <begin position="372"/>
        <end position="383"/>
    </location>
</feature>
<dbReference type="Pfam" id="PF07093">
    <property type="entry name" value="SGT1"/>
    <property type="match status" value="1"/>
</dbReference>
<protein>
    <submittedName>
        <fullName evidence="2">Uncharacterized protein</fullName>
    </submittedName>
</protein>
<dbReference type="PANTHER" id="PTHR13060">
    <property type="entry name" value="SGT1 PROTEIN HSGT1 SUPPRESSOR OF GCR2"/>
    <property type="match status" value="1"/>
</dbReference>
<reference evidence="2 3" key="1">
    <citation type="journal article" date="2017" name="Curr. Biol.">
        <title>Genome architecture and evolution of a unichromosomal asexual nematode.</title>
        <authorList>
            <person name="Fradin H."/>
            <person name="Zegar C."/>
            <person name="Gutwein M."/>
            <person name="Lucas J."/>
            <person name="Kovtun M."/>
            <person name="Corcoran D."/>
            <person name="Baugh L.R."/>
            <person name="Kiontke K."/>
            <person name="Gunsalus K."/>
            <person name="Fitch D.H."/>
            <person name="Piano F."/>
        </authorList>
    </citation>
    <scope>NUCLEOTIDE SEQUENCE [LARGE SCALE GENOMIC DNA]</scope>
    <source>
        <strain evidence="2">PF1309</strain>
    </source>
</reference>
<organism evidence="2 3">
    <name type="scientific">Diploscapter pachys</name>
    <dbReference type="NCBI Taxonomy" id="2018661"/>
    <lineage>
        <taxon>Eukaryota</taxon>
        <taxon>Metazoa</taxon>
        <taxon>Ecdysozoa</taxon>
        <taxon>Nematoda</taxon>
        <taxon>Chromadorea</taxon>
        <taxon>Rhabditida</taxon>
        <taxon>Rhabditina</taxon>
        <taxon>Rhabditomorpha</taxon>
        <taxon>Rhabditoidea</taxon>
        <taxon>Rhabditidae</taxon>
        <taxon>Diploscapter</taxon>
    </lineage>
</organism>
<dbReference type="PANTHER" id="PTHR13060:SF0">
    <property type="entry name" value="PROTEIN ECDYSONELESS HOMOLOG"/>
    <property type="match status" value="1"/>
</dbReference>
<evidence type="ECO:0000313" key="2">
    <source>
        <dbReference type="EMBL" id="PAV62484.1"/>
    </source>
</evidence>
<gene>
    <name evidence="2" type="ORF">WR25_19470</name>
</gene>
<feature type="region of interest" description="Disordered" evidence="1">
    <location>
        <begin position="340"/>
        <end position="389"/>
    </location>
</feature>
<dbReference type="GO" id="GO:0005634">
    <property type="term" value="C:nucleus"/>
    <property type="evidence" value="ECO:0007669"/>
    <property type="project" value="TreeGrafter"/>
</dbReference>
<evidence type="ECO:0000313" key="3">
    <source>
        <dbReference type="Proteomes" id="UP000218231"/>
    </source>
</evidence>
<keyword evidence="3" id="KW-1185">Reference proteome</keyword>
<comment type="caution">
    <text evidence="2">The sequence shown here is derived from an EMBL/GenBank/DDBJ whole genome shotgun (WGS) entry which is preliminary data.</text>
</comment>
<dbReference type="InterPro" id="IPR010770">
    <property type="entry name" value="Ecd"/>
</dbReference>
<feature type="compositionally biased region" description="Polar residues" evidence="1">
    <location>
        <begin position="467"/>
        <end position="484"/>
    </location>
</feature>
<accession>A0A2A2JLC0</accession>
<dbReference type="OrthoDB" id="27237at2759"/>
<dbReference type="Proteomes" id="UP000218231">
    <property type="component" value="Unassembled WGS sequence"/>
</dbReference>
<sequence length="517" mass="57780">MADDPLLHYMIYRDGNATNESVIRAILEETKSFVFDKKGITLSATGYSGIPLKGTIPLNSRPDDVWRIVDVLFKMSQLFEGLIFNISTENEEDNIFYQEAKKNEVLPKWVARPNDFNSKVFGVGGVLHVIPPEVIEKHSNAPLIDIVRMNLRECRNILVTESIKQQVHCASARDFGMQRTGANLPESVAYLAKQRPDLLSAAVREYSEWDEHNESEEKLEKEPRVMVHILLNERDWKAVTAVADIESPADIVSHRVSIALLEFDAKYTCYQNGTLTETEGIFSNIPDAFERERLNSLHAALLGKPHSLVHRYQMANALVSSRHQAECRKLFVDGASSSTEARDSVCSGDDEGDEQNGVHRDGGAVNGVKNTASKRKQIYKKRKGDLGKKRTLAPIGQSSFLQPVPVNDEDLPTPTTSNQLRNFERAVNGDDLYYKASSDDQSLGEDEDMGLFVVRSKSKPLKQRLVTNGNHAQKSAEQTQNHSRPTAGDDDNAFDLADLLRAAPPIATREEEDFSDI</sequence>
<dbReference type="EMBL" id="LIAE01010363">
    <property type="protein sequence ID" value="PAV62484.1"/>
    <property type="molecule type" value="Genomic_DNA"/>
</dbReference>
<dbReference type="AlphaFoldDB" id="A0A2A2JLC0"/>
<evidence type="ECO:0000256" key="1">
    <source>
        <dbReference type="SAM" id="MobiDB-lite"/>
    </source>
</evidence>
<feature type="region of interest" description="Disordered" evidence="1">
    <location>
        <begin position="400"/>
        <end position="419"/>
    </location>
</feature>
<name>A0A2A2JLC0_9BILA</name>